<keyword evidence="3" id="KW-0540">Nuclease</keyword>
<dbReference type="Gene3D" id="3.60.10.10">
    <property type="entry name" value="Endonuclease/exonuclease/phosphatase"/>
    <property type="match status" value="1"/>
</dbReference>
<evidence type="ECO:0000259" key="2">
    <source>
        <dbReference type="Pfam" id="PF03372"/>
    </source>
</evidence>
<organism evidence="3 4">
    <name type="scientific">Gregarina niphandrodes</name>
    <name type="common">Septate eugregarine</name>
    <dbReference type="NCBI Taxonomy" id="110365"/>
    <lineage>
        <taxon>Eukaryota</taxon>
        <taxon>Sar</taxon>
        <taxon>Alveolata</taxon>
        <taxon>Apicomplexa</taxon>
        <taxon>Conoidasida</taxon>
        <taxon>Gregarinasina</taxon>
        <taxon>Eugregarinorida</taxon>
        <taxon>Gregarinidae</taxon>
        <taxon>Gregarina</taxon>
    </lineage>
</organism>
<feature type="domain" description="Endonuclease/exonuclease/phosphatase" evidence="2">
    <location>
        <begin position="3"/>
        <end position="186"/>
    </location>
</feature>
<feature type="compositionally biased region" description="Basic and acidic residues" evidence="1">
    <location>
        <begin position="295"/>
        <end position="305"/>
    </location>
</feature>
<dbReference type="VEuPathDB" id="CryptoDB:GNI_189160"/>
<evidence type="ECO:0000313" key="3">
    <source>
        <dbReference type="EMBL" id="EZG43087.1"/>
    </source>
</evidence>
<dbReference type="GO" id="GO:0004519">
    <property type="term" value="F:endonuclease activity"/>
    <property type="evidence" value="ECO:0007669"/>
    <property type="project" value="UniProtKB-KW"/>
</dbReference>
<comment type="caution">
    <text evidence="3">The sequence shown here is derived from an EMBL/GenBank/DDBJ whole genome shotgun (WGS) entry which is preliminary data.</text>
</comment>
<protein>
    <submittedName>
        <fullName evidence="3">Endonuclease/exonuclease/phosphatase family protein</fullName>
    </submittedName>
</protein>
<dbReference type="Pfam" id="PF03372">
    <property type="entry name" value="Exo_endo_phos"/>
    <property type="match status" value="1"/>
</dbReference>
<gene>
    <name evidence="3" type="ORF">GNI_189160</name>
</gene>
<dbReference type="EMBL" id="AFNH02001441">
    <property type="protein sequence ID" value="EZG43087.1"/>
    <property type="molecule type" value="Genomic_DNA"/>
</dbReference>
<dbReference type="Proteomes" id="UP000019763">
    <property type="component" value="Unassembled WGS sequence"/>
</dbReference>
<dbReference type="InterPro" id="IPR005135">
    <property type="entry name" value="Endo/exonuclease/phosphatase"/>
</dbReference>
<keyword evidence="3" id="KW-0255">Endonuclease</keyword>
<sequence length="324" mass="37165">MAINVDGYSNKKELQLRNIVLNTRPHIVILSETCTDLHRTIYNNQYTVIGAAGPSDGVAAMIRQDVQYSISSKTTRIIVLQLDNLVTCIGTYGPTEQTADKQKAKYWEYLAKLIPTDKPLLIAGDLNSGHEPTQLRTITGIPNYIRLQRLTDQHGLNILPTAPTWISKRSKDQKPSRTLDRILINTTAGGDDKVILDWENAPADHAVLTYKWTLHTIDYNQGRPRNIHSVRDSREQTTQAWMRFRERLRLHFRKQKPLLPRQQNANQRLWEQYRKLKGEEGLTLIDETEVEQGRRLIHTSKERSDSISGPTATYWGDRSGHKSH</sequence>
<dbReference type="AlphaFoldDB" id="A0A023AWY0"/>
<dbReference type="RefSeq" id="XP_011134679.1">
    <property type="nucleotide sequence ID" value="XM_011136377.1"/>
</dbReference>
<evidence type="ECO:0000313" key="4">
    <source>
        <dbReference type="Proteomes" id="UP000019763"/>
    </source>
</evidence>
<dbReference type="GeneID" id="22916228"/>
<reference evidence="3" key="1">
    <citation type="submission" date="2013-12" db="EMBL/GenBank/DDBJ databases">
        <authorList>
            <person name="Omoto C.K."/>
            <person name="Sibley D."/>
            <person name="Venepally P."/>
            <person name="Hadjithomas M."/>
            <person name="Karamycheva S."/>
            <person name="Brunk B."/>
            <person name="Roos D."/>
            <person name="Caler E."/>
            <person name="Lorenzi H."/>
        </authorList>
    </citation>
    <scope>NUCLEOTIDE SEQUENCE</scope>
</reference>
<accession>A0A023AWY0</accession>
<dbReference type="GO" id="GO:0004527">
    <property type="term" value="F:exonuclease activity"/>
    <property type="evidence" value="ECO:0007669"/>
    <property type="project" value="UniProtKB-KW"/>
</dbReference>
<dbReference type="SUPFAM" id="SSF56219">
    <property type="entry name" value="DNase I-like"/>
    <property type="match status" value="1"/>
</dbReference>
<dbReference type="InterPro" id="IPR036691">
    <property type="entry name" value="Endo/exonu/phosph_ase_sf"/>
</dbReference>
<proteinExistence type="predicted"/>
<evidence type="ECO:0000256" key="1">
    <source>
        <dbReference type="SAM" id="MobiDB-lite"/>
    </source>
</evidence>
<keyword evidence="3" id="KW-0378">Hydrolase</keyword>
<feature type="region of interest" description="Disordered" evidence="1">
    <location>
        <begin position="295"/>
        <end position="324"/>
    </location>
</feature>
<name>A0A023AWY0_GRENI</name>
<keyword evidence="4" id="KW-1185">Reference proteome</keyword>